<dbReference type="PANTHER" id="PTHR33734:SF22">
    <property type="entry name" value="MEMBRANE-BOUND LYTIC MUREIN TRANSGLYCOSYLASE D"/>
    <property type="match status" value="1"/>
</dbReference>
<dbReference type="InterPro" id="IPR008258">
    <property type="entry name" value="Transglycosylase_SLT_dom_1"/>
</dbReference>
<dbReference type="AlphaFoldDB" id="A0A1I2SER0"/>
<dbReference type="RefSeq" id="WP_092100230.1">
    <property type="nucleotide sequence ID" value="NZ_FOOT01000002.1"/>
</dbReference>
<dbReference type="GO" id="GO:0000270">
    <property type="term" value="P:peptidoglycan metabolic process"/>
    <property type="evidence" value="ECO:0007669"/>
    <property type="project" value="InterPro"/>
</dbReference>
<name>A0A1I2SER0_9BACT</name>
<dbReference type="InterPro" id="IPR000189">
    <property type="entry name" value="Transglyc_AS"/>
</dbReference>
<organism evidence="4 5">
    <name type="scientific">Pontibacter chinhatensis</name>
    <dbReference type="NCBI Taxonomy" id="1436961"/>
    <lineage>
        <taxon>Bacteria</taxon>
        <taxon>Pseudomonadati</taxon>
        <taxon>Bacteroidota</taxon>
        <taxon>Cytophagia</taxon>
        <taxon>Cytophagales</taxon>
        <taxon>Hymenobacteraceae</taxon>
        <taxon>Pontibacter</taxon>
    </lineage>
</organism>
<dbReference type="Gene3D" id="3.10.350.10">
    <property type="entry name" value="LysM domain"/>
    <property type="match status" value="2"/>
</dbReference>
<dbReference type="InterPro" id="IPR018392">
    <property type="entry name" value="LysM"/>
</dbReference>
<dbReference type="SUPFAM" id="SSF53955">
    <property type="entry name" value="Lysozyme-like"/>
    <property type="match status" value="1"/>
</dbReference>
<dbReference type="Pfam" id="PF01476">
    <property type="entry name" value="LysM"/>
    <property type="match status" value="2"/>
</dbReference>
<dbReference type="InterPro" id="IPR036779">
    <property type="entry name" value="LysM_dom_sf"/>
</dbReference>
<accession>A0A1I2SER0</accession>
<dbReference type="CDD" id="cd16894">
    <property type="entry name" value="MltD-like"/>
    <property type="match status" value="1"/>
</dbReference>
<comment type="similarity">
    <text evidence="1">Belongs to the transglycosylase Slt family.</text>
</comment>
<dbReference type="PANTHER" id="PTHR33734">
    <property type="entry name" value="LYSM DOMAIN-CONTAINING GPI-ANCHORED PROTEIN 2"/>
    <property type="match status" value="1"/>
</dbReference>
<evidence type="ECO:0000256" key="2">
    <source>
        <dbReference type="SAM" id="SignalP"/>
    </source>
</evidence>
<feature type="domain" description="LysM" evidence="3">
    <location>
        <begin position="390"/>
        <end position="433"/>
    </location>
</feature>
<dbReference type="PROSITE" id="PS51782">
    <property type="entry name" value="LYSM"/>
    <property type="match status" value="2"/>
</dbReference>
<dbReference type="InterPro" id="IPR023346">
    <property type="entry name" value="Lysozyme-like_dom_sf"/>
</dbReference>
<dbReference type="Pfam" id="PF01464">
    <property type="entry name" value="SLT"/>
    <property type="match status" value="1"/>
</dbReference>
<dbReference type="Proteomes" id="UP000198724">
    <property type="component" value="Unassembled WGS sequence"/>
</dbReference>
<feature type="signal peptide" evidence="2">
    <location>
        <begin position="1"/>
        <end position="24"/>
    </location>
</feature>
<dbReference type="CDD" id="cd00118">
    <property type="entry name" value="LysM"/>
    <property type="match status" value="2"/>
</dbReference>
<protein>
    <submittedName>
        <fullName evidence="4">Membrane-bound lytic murein transglycosylase D</fullName>
    </submittedName>
</protein>
<dbReference type="EMBL" id="FOOT01000002">
    <property type="protein sequence ID" value="SFG51262.1"/>
    <property type="molecule type" value="Genomic_DNA"/>
</dbReference>
<reference evidence="5" key="1">
    <citation type="submission" date="2016-10" db="EMBL/GenBank/DDBJ databases">
        <authorList>
            <person name="Varghese N."/>
            <person name="Submissions S."/>
        </authorList>
    </citation>
    <scope>NUCLEOTIDE SEQUENCE [LARGE SCALE GENOMIC DNA]</scope>
    <source>
        <strain evidence="5">LP51</strain>
    </source>
</reference>
<dbReference type="GO" id="GO:0008932">
    <property type="term" value="F:lytic endotransglycosylase activity"/>
    <property type="evidence" value="ECO:0007669"/>
    <property type="project" value="TreeGrafter"/>
</dbReference>
<evidence type="ECO:0000313" key="5">
    <source>
        <dbReference type="Proteomes" id="UP000198724"/>
    </source>
</evidence>
<dbReference type="SMART" id="SM00257">
    <property type="entry name" value="LysM"/>
    <property type="match status" value="2"/>
</dbReference>
<proteinExistence type="inferred from homology"/>
<dbReference type="Gene3D" id="1.10.530.10">
    <property type="match status" value="1"/>
</dbReference>
<feature type="chain" id="PRO_5011716076" evidence="2">
    <location>
        <begin position="25"/>
        <end position="509"/>
    </location>
</feature>
<dbReference type="STRING" id="1436961.SAMN05421739_102742"/>
<dbReference type="GO" id="GO:0016020">
    <property type="term" value="C:membrane"/>
    <property type="evidence" value="ECO:0007669"/>
    <property type="project" value="InterPro"/>
</dbReference>
<evidence type="ECO:0000313" key="4">
    <source>
        <dbReference type="EMBL" id="SFG51262.1"/>
    </source>
</evidence>
<keyword evidence="2" id="KW-0732">Signal</keyword>
<evidence type="ECO:0000256" key="1">
    <source>
        <dbReference type="ARBA" id="ARBA00007734"/>
    </source>
</evidence>
<feature type="domain" description="LysM" evidence="3">
    <location>
        <begin position="464"/>
        <end position="508"/>
    </location>
</feature>
<sequence>MTHRKFFTLLAAMAGSIWTYGASATGHSRLPEAPFVTSDSLALDPGSPDTLQARGISFAADTSIFTLTPEELALMVEVVPNEPDDVIADRLSCLEADIPLVYNNFVRNFIDYFTIRNRKYTRTMMSRENVYFPLFEKYLKKHNMPDELKYLAIVESGLNPLAKSPVGAAGLWQFMKPTGREYGLHQTQYIDERLDPEKSTEAAMLFLKRLHKYYDGDWELALAAYNCGLGNVNKAIRRAGGKRSFWDIFPYLPRETRGYVPSMTAVRYAMRYAGEHNIFADSILYQPEVAHLEVTQQLELDRLAEELHLAPEELMALNPELTKGVVPGNKYKLRVPSSRAALLASAEDKSCILLAAAPAPAKPAEAHQAPVMLASAKTEAVEVPAETTKVTYTVQRGDNLSSIARKHDVTIEQLKEWNNLTDSNIKAAQKLQIVQASPAAANTVLATNAPKSSHKPAAVDKKELIYHVQPGDTLWQISRKYEGVSVEQIKKLNRLKSNDLKPGQKLILG</sequence>
<dbReference type="OrthoDB" id="9815002at2"/>
<evidence type="ECO:0000259" key="3">
    <source>
        <dbReference type="PROSITE" id="PS51782"/>
    </source>
</evidence>
<keyword evidence="5" id="KW-1185">Reference proteome</keyword>
<dbReference type="SUPFAM" id="SSF54106">
    <property type="entry name" value="LysM domain"/>
    <property type="match status" value="2"/>
</dbReference>
<dbReference type="PROSITE" id="PS00922">
    <property type="entry name" value="TRANSGLYCOSYLASE"/>
    <property type="match status" value="1"/>
</dbReference>
<gene>
    <name evidence="4" type="ORF">SAMN05421739_102742</name>
</gene>